<gene>
    <name evidence="1" type="ORF">M123_3719</name>
</gene>
<name>A0A016CKG8_BACFG</name>
<proteinExistence type="predicted"/>
<dbReference type="Proteomes" id="UP000020938">
    <property type="component" value="Unassembled WGS sequence"/>
</dbReference>
<reference evidence="1 2" key="1">
    <citation type="submission" date="2014-02" db="EMBL/GenBank/DDBJ databases">
        <authorList>
            <person name="Sears C."/>
            <person name="Carroll K."/>
            <person name="Sack B.R."/>
            <person name="Qadri F."/>
            <person name="Myers L.L."/>
            <person name="Chung G.-T."/>
            <person name="Escheverria P."/>
            <person name="Fraser C.M."/>
            <person name="Sadzewicz L."/>
            <person name="Shefchek K.A."/>
            <person name="Tallon L."/>
            <person name="Das S.P."/>
            <person name="Daugherty S."/>
            <person name="Mongodin E.F."/>
        </authorList>
    </citation>
    <scope>NUCLEOTIDE SEQUENCE [LARGE SCALE GENOMIC DNA]</scope>
    <source>
        <strain evidence="1 2">3976T8</strain>
    </source>
</reference>
<protein>
    <submittedName>
        <fullName evidence="1">Uncharacterized protein</fullName>
    </submittedName>
</protein>
<evidence type="ECO:0000313" key="2">
    <source>
        <dbReference type="Proteomes" id="UP000020938"/>
    </source>
</evidence>
<sequence length="44" mass="5319">MISTLLRIRNCRTHKPLPFRDKHTLHDSTVKLLLCLDQYRTKKK</sequence>
<comment type="caution">
    <text evidence="1">The sequence shown here is derived from an EMBL/GenBank/DDBJ whole genome shotgun (WGS) entry which is preliminary data.</text>
</comment>
<dbReference type="EMBL" id="JGDS01000062">
    <property type="protein sequence ID" value="EXZ71924.1"/>
    <property type="molecule type" value="Genomic_DNA"/>
</dbReference>
<dbReference type="AlphaFoldDB" id="A0A016CKG8"/>
<accession>A0A016CKG8</accession>
<organism evidence="1 2">
    <name type="scientific">Bacteroides fragilis str. 3976T8</name>
    <dbReference type="NCBI Taxonomy" id="1339314"/>
    <lineage>
        <taxon>Bacteria</taxon>
        <taxon>Pseudomonadati</taxon>
        <taxon>Bacteroidota</taxon>
        <taxon>Bacteroidia</taxon>
        <taxon>Bacteroidales</taxon>
        <taxon>Bacteroidaceae</taxon>
        <taxon>Bacteroides</taxon>
    </lineage>
</organism>
<evidence type="ECO:0000313" key="1">
    <source>
        <dbReference type="EMBL" id="EXZ71924.1"/>
    </source>
</evidence>